<dbReference type="InterPro" id="IPR050624">
    <property type="entry name" value="HTH-type_Tx_Regulator"/>
</dbReference>
<dbReference type="Proteomes" id="UP001199659">
    <property type="component" value="Chromosome"/>
</dbReference>
<dbReference type="PROSITE" id="PS01081">
    <property type="entry name" value="HTH_TETR_1"/>
    <property type="match status" value="1"/>
</dbReference>
<keyword evidence="8" id="KW-1185">Reference proteome</keyword>
<proteinExistence type="predicted"/>
<evidence type="ECO:0000256" key="1">
    <source>
        <dbReference type="ARBA" id="ARBA00022491"/>
    </source>
</evidence>
<organism evidence="7 8">
    <name type="scientific">Pseudocitrobacter corydidari</name>
    <dbReference type="NCBI Taxonomy" id="2891570"/>
    <lineage>
        <taxon>Bacteria</taxon>
        <taxon>Pseudomonadati</taxon>
        <taxon>Pseudomonadota</taxon>
        <taxon>Gammaproteobacteria</taxon>
        <taxon>Enterobacterales</taxon>
        <taxon>Enterobacteriaceae</taxon>
        <taxon>Pseudocitrobacter</taxon>
    </lineage>
</organism>
<dbReference type="PANTHER" id="PTHR43479">
    <property type="entry name" value="ACREF/ENVCD OPERON REPRESSOR-RELATED"/>
    <property type="match status" value="1"/>
</dbReference>
<dbReference type="InterPro" id="IPR036271">
    <property type="entry name" value="Tet_transcr_reg_TetR-rel_C_sf"/>
</dbReference>
<feature type="domain" description="HTH tetR-type" evidence="6">
    <location>
        <begin position="10"/>
        <end position="70"/>
    </location>
</feature>
<dbReference type="SUPFAM" id="SSF46689">
    <property type="entry name" value="Homeodomain-like"/>
    <property type="match status" value="1"/>
</dbReference>
<dbReference type="InterPro" id="IPR023772">
    <property type="entry name" value="DNA-bd_HTH_TetR-type_CS"/>
</dbReference>
<evidence type="ECO:0000259" key="6">
    <source>
        <dbReference type="PROSITE" id="PS50977"/>
    </source>
</evidence>
<reference evidence="7 8" key="1">
    <citation type="journal article" date="2022" name="Int. J. Syst. Evol. Microbiol.">
        <title>Pseudocitrobacter corydidari sp. nov., isolated from the Asian emerald cockroach Corydidarum magnifica.</title>
        <authorList>
            <person name="Guzman J."/>
            <person name="Poehlein A."/>
            <person name="Glaeser S.P."/>
            <person name="Schwengers O."/>
            <person name="Blom J."/>
            <person name="Hollensteiner J."/>
            <person name="Kampfer P."/>
            <person name="Vilcinskas A."/>
        </authorList>
    </citation>
    <scope>NUCLEOTIDE SEQUENCE [LARGE SCALE GENOMIC DNA]</scope>
    <source>
        <strain evidence="7">G163CM</strain>
    </source>
</reference>
<keyword evidence="1" id="KW-0678">Repressor</keyword>
<feature type="DNA-binding region" description="H-T-H motif" evidence="5">
    <location>
        <begin position="33"/>
        <end position="52"/>
    </location>
</feature>
<name>A0ABY3SBD4_9ENTR</name>
<dbReference type="Pfam" id="PF08361">
    <property type="entry name" value="TetR_C_2"/>
    <property type="match status" value="1"/>
</dbReference>
<dbReference type="PROSITE" id="PS50977">
    <property type="entry name" value="HTH_TETR_2"/>
    <property type="match status" value="1"/>
</dbReference>
<dbReference type="NCBIfam" id="NF007430">
    <property type="entry name" value="PRK09975.1"/>
    <property type="match status" value="1"/>
</dbReference>
<dbReference type="InterPro" id="IPR013572">
    <property type="entry name" value="Tscrpt_reg_MAATS_C"/>
</dbReference>
<evidence type="ECO:0000256" key="4">
    <source>
        <dbReference type="ARBA" id="ARBA00023163"/>
    </source>
</evidence>
<evidence type="ECO:0000256" key="3">
    <source>
        <dbReference type="ARBA" id="ARBA00023125"/>
    </source>
</evidence>
<dbReference type="Pfam" id="PF00440">
    <property type="entry name" value="TetR_N"/>
    <property type="match status" value="1"/>
</dbReference>
<dbReference type="InterPro" id="IPR009057">
    <property type="entry name" value="Homeodomain-like_sf"/>
</dbReference>
<keyword evidence="2" id="KW-0805">Transcription regulation</keyword>
<dbReference type="PANTHER" id="PTHR43479:SF11">
    <property type="entry name" value="ACREF_ENVCD OPERON REPRESSOR-RELATED"/>
    <property type="match status" value="1"/>
</dbReference>
<evidence type="ECO:0000313" key="8">
    <source>
        <dbReference type="Proteomes" id="UP001199659"/>
    </source>
</evidence>
<dbReference type="Gene3D" id="1.10.357.10">
    <property type="entry name" value="Tetracycline Repressor, domain 2"/>
    <property type="match status" value="1"/>
</dbReference>
<evidence type="ECO:0000256" key="5">
    <source>
        <dbReference type="PROSITE-ProRule" id="PRU00335"/>
    </source>
</evidence>
<keyword evidence="4" id="KW-0804">Transcription</keyword>
<accession>A0ABY3SBD4</accession>
<dbReference type="PRINTS" id="PR00455">
    <property type="entry name" value="HTHTETR"/>
</dbReference>
<dbReference type="RefSeq" id="WP_231828402.1">
    <property type="nucleotide sequence ID" value="NZ_CP087880.1"/>
</dbReference>
<dbReference type="SUPFAM" id="SSF48498">
    <property type="entry name" value="Tetracyclin repressor-like, C-terminal domain"/>
    <property type="match status" value="1"/>
</dbReference>
<protein>
    <submittedName>
        <fullName evidence="7">HTH-type transcriptional regulator AcrR</fullName>
    </submittedName>
</protein>
<keyword evidence="3 5" id="KW-0238">DNA-binding</keyword>
<evidence type="ECO:0000313" key="7">
    <source>
        <dbReference type="EMBL" id="UGS43267.1"/>
    </source>
</evidence>
<gene>
    <name evidence="7" type="primary">acrR_2</name>
    <name evidence="7" type="ORF">G163CM_40390</name>
</gene>
<dbReference type="InterPro" id="IPR001647">
    <property type="entry name" value="HTH_TetR"/>
</dbReference>
<evidence type="ECO:0000256" key="2">
    <source>
        <dbReference type="ARBA" id="ARBA00023015"/>
    </source>
</evidence>
<dbReference type="EMBL" id="CP087880">
    <property type="protein sequence ID" value="UGS43267.1"/>
    <property type="molecule type" value="Genomic_DNA"/>
</dbReference>
<sequence length="218" mass="25181">MARKTKEEALKTRQQLIEMAIILFAEYGFSNTTLNDIADAAQVTRGAIYWHFENKVQLFNEIWQQQPALGDLIDSQLSGHWDENPLMQMREKLIVGLQYIASNPRQRALMQILYHKCEFYEDMLSETYIREKIGFNHNHMRELLVRAIACGQASHTLDLDVILVILHGCFSGIIKNWLMKMSSYDLFQQAPLLVDNTLRLIASNYNSSEWLIVADKAG</sequence>